<comment type="caution">
    <text evidence="2">The sequence shown here is derived from an EMBL/GenBank/DDBJ whole genome shotgun (WGS) entry which is preliminary data.</text>
</comment>
<accession>A0AAD8UMM2</accession>
<dbReference type="EMBL" id="JAHMHS010000040">
    <property type="protein sequence ID" value="KAK1725602.1"/>
    <property type="molecule type" value="Genomic_DNA"/>
</dbReference>
<reference evidence="2" key="1">
    <citation type="submission" date="2021-12" db="EMBL/GenBank/DDBJ databases">
        <title>Comparative genomics, transcriptomics and evolutionary studies reveal genomic signatures of adaptation to plant cell wall in hemibiotrophic fungi.</title>
        <authorList>
            <consortium name="DOE Joint Genome Institute"/>
            <person name="Baroncelli R."/>
            <person name="Diaz J.F."/>
            <person name="Benocci T."/>
            <person name="Peng M."/>
            <person name="Battaglia E."/>
            <person name="Haridas S."/>
            <person name="Andreopoulos W."/>
            <person name="Labutti K."/>
            <person name="Pangilinan J."/>
            <person name="Floch G.L."/>
            <person name="Makela M.R."/>
            <person name="Henrissat B."/>
            <person name="Grigoriev I.V."/>
            <person name="Crouch J.A."/>
            <person name="De Vries R.P."/>
            <person name="Sukno S.A."/>
            <person name="Thon M.R."/>
        </authorList>
    </citation>
    <scope>NUCLEOTIDE SEQUENCE</scope>
    <source>
        <strain evidence="2">CBS 112980</strain>
    </source>
</reference>
<dbReference type="GeneID" id="85399369"/>
<feature type="region of interest" description="Disordered" evidence="1">
    <location>
        <begin position="139"/>
        <end position="193"/>
    </location>
</feature>
<feature type="compositionally biased region" description="Basic and acidic residues" evidence="1">
    <location>
        <begin position="155"/>
        <end position="183"/>
    </location>
</feature>
<sequence length="259" mass="29464">MATREVTYNSRFESGWVAYDIWYTTRLQSRLLSSEAWHMNEMTPRWTSEVGTHSWAMNSSSICICTRSFRCDTEGRVGRYFLIPARLSSPRAELDWPGHPTLSAHRHDTPFAPAPCPAGFQVQLVCSFHLTSQRAGMQSHSHAFLPENSEEPDKENDNFEDRDRDVLRFGTEEKEQESKEEKEKRHRTIAHSSTRSNFQDAAAACMRQDRWAAFIITKPCLLHYELSCPLTGGMSESGPGPEGSSKTLVPVCECIRTEN</sequence>
<name>A0AAD8UMM2_GLOAC</name>
<evidence type="ECO:0000256" key="1">
    <source>
        <dbReference type="SAM" id="MobiDB-lite"/>
    </source>
</evidence>
<dbReference type="RefSeq" id="XP_060365657.1">
    <property type="nucleotide sequence ID" value="XM_060515471.1"/>
</dbReference>
<dbReference type="AlphaFoldDB" id="A0AAD8UMM2"/>
<organism evidence="2 3">
    <name type="scientific">Glomerella acutata</name>
    <name type="common">Colletotrichum acutatum</name>
    <dbReference type="NCBI Taxonomy" id="27357"/>
    <lineage>
        <taxon>Eukaryota</taxon>
        <taxon>Fungi</taxon>
        <taxon>Dikarya</taxon>
        <taxon>Ascomycota</taxon>
        <taxon>Pezizomycotina</taxon>
        <taxon>Sordariomycetes</taxon>
        <taxon>Hypocreomycetidae</taxon>
        <taxon>Glomerellales</taxon>
        <taxon>Glomerellaceae</taxon>
        <taxon>Colletotrichum</taxon>
        <taxon>Colletotrichum acutatum species complex</taxon>
    </lineage>
</organism>
<proteinExistence type="predicted"/>
<keyword evidence="3" id="KW-1185">Reference proteome</keyword>
<protein>
    <submittedName>
        <fullName evidence="2">Uncharacterized protein</fullName>
    </submittedName>
</protein>
<evidence type="ECO:0000313" key="2">
    <source>
        <dbReference type="EMBL" id="KAK1725602.1"/>
    </source>
</evidence>
<dbReference type="Proteomes" id="UP001244207">
    <property type="component" value="Unassembled WGS sequence"/>
</dbReference>
<gene>
    <name evidence="2" type="ORF">BDZ83DRAFT_776825</name>
</gene>
<evidence type="ECO:0000313" key="3">
    <source>
        <dbReference type="Proteomes" id="UP001244207"/>
    </source>
</evidence>